<accession>U4L9P1</accession>
<reference evidence="2 3" key="1">
    <citation type="journal article" date="2013" name="PLoS Genet.">
        <title>The genome and development-dependent transcriptomes of Pyronema confluens: a window into fungal evolution.</title>
        <authorList>
            <person name="Traeger S."/>
            <person name="Altegoer F."/>
            <person name="Freitag M."/>
            <person name="Gabaldon T."/>
            <person name="Kempken F."/>
            <person name="Kumar A."/>
            <person name="Marcet-Houben M."/>
            <person name="Poggeler S."/>
            <person name="Stajich J.E."/>
            <person name="Nowrousian M."/>
        </authorList>
    </citation>
    <scope>NUCLEOTIDE SEQUENCE [LARGE SCALE GENOMIC DNA]</scope>
    <source>
        <strain evidence="3">CBS 100304</strain>
        <tissue evidence="2">Vegetative mycelium</tissue>
    </source>
</reference>
<protein>
    <submittedName>
        <fullName evidence="2">Uncharacterized protein</fullName>
    </submittedName>
</protein>
<feature type="transmembrane region" description="Helical" evidence="1">
    <location>
        <begin position="75"/>
        <end position="93"/>
    </location>
</feature>
<evidence type="ECO:0000313" key="3">
    <source>
        <dbReference type="Proteomes" id="UP000018144"/>
    </source>
</evidence>
<dbReference type="EMBL" id="HF936265">
    <property type="protein sequence ID" value="CCX15883.1"/>
    <property type="molecule type" value="Genomic_DNA"/>
</dbReference>
<dbReference type="AlphaFoldDB" id="U4L9P1"/>
<dbReference type="Proteomes" id="UP000018144">
    <property type="component" value="Unassembled WGS sequence"/>
</dbReference>
<keyword evidence="3" id="KW-1185">Reference proteome</keyword>
<keyword evidence="1" id="KW-0812">Transmembrane</keyword>
<name>U4L9P1_PYROM</name>
<evidence type="ECO:0000313" key="2">
    <source>
        <dbReference type="EMBL" id="CCX15883.1"/>
    </source>
</evidence>
<keyword evidence="1" id="KW-1133">Transmembrane helix</keyword>
<keyword evidence="1" id="KW-0472">Membrane</keyword>
<proteinExistence type="predicted"/>
<sequence>MVLRRLGLIVCSSRLVGGGRRGVGSPTTVPDGGCCGSLLRSPRYARDGEWDWMIRMGKATGREWDGKGRFSWCDFGFLVFFGFFALGIGYELVIHRICSYHTHEGLKWLRRLFCFGELYHDCIVHFWDTVTRPID</sequence>
<organism evidence="2 3">
    <name type="scientific">Pyronema omphalodes (strain CBS 100304)</name>
    <name type="common">Pyronema confluens</name>
    <dbReference type="NCBI Taxonomy" id="1076935"/>
    <lineage>
        <taxon>Eukaryota</taxon>
        <taxon>Fungi</taxon>
        <taxon>Dikarya</taxon>
        <taxon>Ascomycota</taxon>
        <taxon>Pezizomycotina</taxon>
        <taxon>Pezizomycetes</taxon>
        <taxon>Pezizales</taxon>
        <taxon>Pyronemataceae</taxon>
        <taxon>Pyronema</taxon>
    </lineage>
</organism>
<gene>
    <name evidence="2" type="ORF">PCON_02342</name>
</gene>
<evidence type="ECO:0000256" key="1">
    <source>
        <dbReference type="SAM" id="Phobius"/>
    </source>
</evidence>